<sequence>MLAMNLLRFKQQFQQWFFQIIRLLATVSSVGGEPSGFSKICCLFLIWCRLVNLNLFNLVYKSIMTTDDLAFDKRHIWHPYTSMTSPLPVYPVERAEGCELILASGERLIEGMSSWWAAIHGYKPPAIERGDEIAN</sequence>
<protein>
    <submittedName>
        <fullName evidence="1">Adenosylmethionine--8-amino-7-oxononanoate aminotransferase</fullName>
        <ecNumber evidence="1">2.6.1.62</ecNumber>
    </submittedName>
</protein>
<gene>
    <name evidence="1" type="primary">bioA_1</name>
    <name evidence="1" type="ORF">NCTC10047_04127</name>
</gene>
<evidence type="ECO:0000313" key="2">
    <source>
        <dbReference type="Proteomes" id="UP000275676"/>
    </source>
</evidence>
<name>A0A3S4GN81_SALER</name>
<dbReference type="SUPFAM" id="SSF53383">
    <property type="entry name" value="PLP-dependent transferases"/>
    <property type="match status" value="1"/>
</dbReference>
<reference evidence="1 2" key="1">
    <citation type="submission" date="2018-12" db="EMBL/GenBank/DDBJ databases">
        <authorList>
            <consortium name="Pathogen Informatics"/>
        </authorList>
    </citation>
    <scope>NUCLEOTIDE SEQUENCE [LARGE SCALE GENOMIC DNA]</scope>
    <source>
        <strain evidence="1 2">NCTC10047</strain>
    </source>
</reference>
<dbReference type="AlphaFoldDB" id="A0A3S4GN81"/>
<dbReference type="InterPro" id="IPR015422">
    <property type="entry name" value="PyrdxlP-dep_Trfase_small"/>
</dbReference>
<keyword evidence="1" id="KW-0032">Aminotransferase</keyword>
<dbReference type="EMBL" id="LR134156">
    <property type="protein sequence ID" value="VEA78188.1"/>
    <property type="molecule type" value="Genomic_DNA"/>
</dbReference>
<dbReference type="GO" id="GO:0004015">
    <property type="term" value="F:adenosylmethionine-8-amino-7-oxononanoate transaminase activity"/>
    <property type="evidence" value="ECO:0007669"/>
    <property type="project" value="UniProtKB-EC"/>
</dbReference>
<dbReference type="Gene3D" id="3.90.1150.10">
    <property type="entry name" value="Aspartate Aminotransferase, domain 1"/>
    <property type="match status" value="1"/>
</dbReference>
<organism evidence="1 2">
    <name type="scientific">Salmonella enterica subsp. arizonae</name>
    <dbReference type="NCBI Taxonomy" id="59203"/>
    <lineage>
        <taxon>Bacteria</taxon>
        <taxon>Pseudomonadati</taxon>
        <taxon>Pseudomonadota</taxon>
        <taxon>Gammaproteobacteria</taxon>
        <taxon>Enterobacterales</taxon>
        <taxon>Enterobacteriaceae</taxon>
        <taxon>Salmonella</taxon>
    </lineage>
</organism>
<accession>A0A3S4GN81</accession>
<dbReference type="EC" id="2.6.1.62" evidence="1"/>
<dbReference type="Proteomes" id="UP000275676">
    <property type="component" value="Chromosome"/>
</dbReference>
<dbReference type="InterPro" id="IPR015424">
    <property type="entry name" value="PyrdxlP-dep_Trfase"/>
</dbReference>
<proteinExistence type="predicted"/>
<evidence type="ECO:0000313" key="1">
    <source>
        <dbReference type="EMBL" id="VEA78188.1"/>
    </source>
</evidence>
<keyword evidence="1" id="KW-0808">Transferase</keyword>